<dbReference type="AlphaFoldDB" id="A0A0K8SZ43"/>
<evidence type="ECO:0000259" key="1">
    <source>
        <dbReference type="Pfam" id="PF19418"/>
    </source>
</evidence>
<dbReference type="GO" id="GO:1904262">
    <property type="term" value="P:negative regulation of TORC1 signaling"/>
    <property type="evidence" value="ECO:0007669"/>
    <property type="project" value="TreeGrafter"/>
</dbReference>
<dbReference type="PANTHER" id="PTHR13179">
    <property type="entry name" value="DEP DOMAIN CONTAINING PROTEIN 5"/>
    <property type="match status" value="1"/>
</dbReference>
<feature type="domain" description="DEPDC5 C-terminal" evidence="1">
    <location>
        <begin position="1"/>
        <end position="185"/>
    </location>
</feature>
<reference evidence="2" key="1">
    <citation type="submission" date="2014-09" db="EMBL/GenBank/DDBJ databases">
        <authorList>
            <person name="Magalhaes I.L.F."/>
            <person name="Oliveira U."/>
            <person name="Santos F.R."/>
            <person name="Vidigal T.H.D.A."/>
            <person name="Brescovit A.D."/>
            <person name="Santos A.J."/>
        </authorList>
    </citation>
    <scope>NUCLEOTIDE SEQUENCE</scope>
</reference>
<dbReference type="GO" id="GO:0005096">
    <property type="term" value="F:GTPase activator activity"/>
    <property type="evidence" value="ECO:0007669"/>
    <property type="project" value="InterPro"/>
</dbReference>
<dbReference type="InterPro" id="IPR045838">
    <property type="entry name" value="DEPDC5_CTD"/>
</dbReference>
<dbReference type="Pfam" id="PF19418">
    <property type="entry name" value="DEPDC5_CTD"/>
    <property type="match status" value="1"/>
</dbReference>
<dbReference type="GO" id="GO:0034198">
    <property type="term" value="P:cellular response to amino acid starvation"/>
    <property type="evidence" value="ECO:0007669"/>
    <property type="project" value="TreeGrafter"/>
</dbReference>
<dbReference type="GO" id="GO:0010508">
    <property type="term" value="P:positive regulation of autophagy"/>
    <property type="evidence" value="ECO:0007669"/>
    <property type="project" value="TreeGrafter"/>
</dbReference>
<dbReference type="InterPro" id="IPR027244">
    <property type="entry name" value="IML1"/>
</dbReference>
<evidence type="ECO:0000313" key="2">
    <source>
        <dbReference type="EMBL" id="JAG58185.1"/>
    </source>
</evidence>
<accession>A0A0K8SZ43</accession>
<dbReference type="GO" id="GO:0005765">
    <property type="term" value="C:lysosomal membrane"/>
    <property type="evidence" value="ECO:0007669"/>
    <property type="project" value="TreeGrafter"/>
</dbReference>
<dbReference type="PANTHER" id="PTHR13179:SF8">
    <property type="entry name" value="GATOR COMPLEX PROTEIN DEPDC5"/>
    <property type="match status" value="1"/>
</dbReference>
<protein>
    <recommendedName>
        <fullName evidence="1">DEPDC5 C-terminal domain-containing protein</fullName>
    </recommendedName>
</protein>
<dbReference type="GO" id="GO:1990130">
    <property type="term" value="C:GATOR1 complex"/>
    <property type="evidence" value="ECO:0007669"/>
    <property type="project" value="TreeGrafter"/>
</dbReference>
<organism evidence="2">
    <name type="scientific">Lygus hesperus</name>
    <name type="common">Western plant bug</name>
    <dbReference type="NCBI Taxonomy" id="30085"/>
    <lineage>
        <taxon>Eukaryota</taxon>
        <taxon>Metazoa</taxon>
        <taxon>Ecdysozoa</taxon>
        <taxon>Arthropoda</taxon>
        <taxon>Hexapoda</taxon>
        <taxon>Insecta</taxon>
        <taxon>Pterygota</taxon>
        <taxon>Neoptera</taxon>
        <taxon>Paraneoptera</taxon>
        <taxon>Hemiptera</taxon>
        <taxon>Heteroptera</taxon>
        <taxon>Panheteroptera</taxon>
        <taxon>Cimicomorpha</taxon>
        <taxon>Miridae</taxon>
        <taxon>Mirini</taxon>
        <taxon>Lygus</taxon>
    </lineage>
</organism>
<proteinExistence type="predicted"/>
<sequence length="204" mass="22965">MVPIPADPFALPCSLKSDPLRGPVFVPVDVESLMGHRSYLFEEFEESTREQRLMLFLEAVALKFGFIRCAVKSAQAQNNQFIHLSGNSFLLIPTHPCDHSVAPVASQSLLSKFGSSPDPSASPHHEYISRLVLNHIHSHETRVGFLWLRNHMVSRRWKLGPTCATSDESFQNKLFADFTAFCKNEYGRLLAFWNCCVEVSEAPS</sequence>
<name>A0A0K8SZ43_LYGHE</name>
<dbReference type="EMBL" id="GBRD01007636">
    <property type="protein sequence ID" value="JAG58185.1"/>
    <property type="molecule type" value="Transcribed_RNA"/>
</dbReference>